<dbReference type="AlphaFoldDB" id="A0AAN8S2C9"/>
<gene>
    <name evidence="2" type="ORF">RUM43_008300</name>
</gene>
<evidence type="ECO:0000313" key="3">
    <source>
        <dbReference type="Proteomes" id="UP001372834"/>
    </source>
</evidence>
<sequence>MELGEIESFKRMEVKFLGRAGSLPKETSNNQKLLLRIQQKEKDEPNRLKRAMRLA</sequence>
<dbReference type="EMBL" id="JAWJWE010000003">
    <property type="protein sequence ID" value="KAK6640023.1"/>
    <property type="molecule type" value="Genomic_DNA"/>
</dbReference>
<dbReference type="Proteomes" id="UP001372834">
    <property type="component" value="Unassembled WGS sequence"/>
</dbReference>
<feature type="compositionally biased region" description="Basic and acidic residues" evidence="1">
    <location>
        <begin position="38"/>
        <end position="47"/>
    </location>
</feature>
<feature type="non-terminal residue" evidence="2">
    <location>
        <position position="55"/>
    </location>
</feature>
<proteinExistence type="predicted"/>
<evidence type="ECO:0000313" key="2">
    <source>
        <dbReference type="EMBL" id="KAK6640023.1"/>
    </source>
</evidence>
<organism evidence="2 3">
    <name type="scientific">Polyplax serrata</name>
    <name type="common">Common mouse louse</name>
    <dbReference type="NCBI Taxonomy" id="468196"/>
    <lineage>
        <taxon>Eukaryota</taxon>
        <taxon>Metazoa</taxon>
        <taxon>Ecdysozoa</taxon>
        <taxon>Arthropoda</taxon>
        <taxon>Hexapoda</taxon>
        <taxon>Insecta</taxon>
        <taxon>Pterygota</taxon>
        <taxon>Neoptera</taxon>
        <taxon>Paraneoptera</taxon>
        <taxon>Psocodea</taxon>
        <taxon>Troctomorpha</taxon>
        <taxon>Phthiraptera</taxon>
        <taxon>Anoplura</taxon>
        <taxon>Polyplacidae</taxon>
        <taxon>Polyplax</taxon>
    </lineage>
</organism>
<feature type="region of interest" description="Disordered" evidence="1">
    <location>
        <begin position="35"/>
        <end position="55"/>
    </location>
</feature>
<name>A0AAN8S2C9_POLSC</name>
<accession>A0AAN8S2C9</accession>
<comment type="caution">
    <text evidence="2">The sequence shown here is derived from an EMBL/GenBank/DDBJ whole genome shotgun (WGS) entry which is preliminary data.</text>
</comment>
<evidence type="ECO:0000256" key="1">
    <source>
        <dbReference type="SAM" id="MobiDB-lite"/>
    </source>
</evidence>
<protein>
    <submittedName>
        <fullName evidence="2">Uncharacterized protein</fullName>
    </submittedName>
</protein>
<reference evidence="2 3" key="1">
    <citation type="submission" date="2023-10" db="EMBL/GenBank/DDBJ databases">
        <title>Genomes of two closely related lineages of the louse Polyplax serrata with different host specificities.</title>
        <authorList>
            <person name="Martinu J."/>
            <person name="Tarabai H."/>
            <person name="Stefka J."/>
            <person name="Hypsa V."/>
        </authorList>
    </citation>
    <scope>NUCLEOTIDE SEQUENCE [LARGE SCALE GENOMIC DNA]</scope>
    <source>
        <strain evidence="2">HR10_N</strain>
    </source>
</reference>